<dbReference type="CDD" id="cd12208">
    <property type="entry name" value="DIP1984-like"/>
    <property type="match status" value="1"/>
</dbReference>
<feature type="coiled-coil region" evidence="1">
    <location>
        <begin position="3"/>
        <end position="67"/>
    </location>
</feature>
<comment type="caution">
    <text evidence="2">The sequence shown here is derived from an EMBL/GenBank/DDBJ whole genome shotgun (WGS) entry which is preliminary data.</text>
</comment>
<evidence type="ECO:0000256" key="1">
    <source>
        <dbReference type="SAM" id="Coils"/>
    </source>
</evidence>
<dbReference type="AlphaFoldDB" id="A0A328NU78"/>
<proteinExistence type="predicted"/>
<protein>
    <recommendedName>
        <fullName evidence="4">DIP1984 family protein</fullName>
    </recommendedName>
</protein>
<evidence type="ECO:0008006" key="4">
    <source>
        <dbReference type="Google" id="ProtNLM"/>
    </source>
</evidence>
<sequence length="156" mass="17148">MKLGEALTERAEAARRVEQLRARINGSARYQEGELPPEDAAVLLTELDQVLDNLETLIRRINRTNATVPVDDLGTLTDALARRDVLRLRHAAVTAAADAAAGSGRGHLTRQLRSELKMLAALPVAELRGRADGLAGQLRELEVRIQRTNWEADLLD</sequence>
<dbReference type="InterPro" id="IPR047741">
    <property type="entry name" value="DIP1984-like"/>
</dbReference>
<dbReference type="NCBIfam" id="NF038048">
    <property type="entry name" value="DIP1984_fam"/>
    <property type="match status" value="1"/>
</dbReference>
<dbReference type="RefSeq" id="WP_112676459.1">
    <property type="nucleotide sequence ID" value="NZ_CP192017.1"/>
</dbReference>
<reference evidence="2 3" key="1">
    <citation type="submission" date="2018-03" db="EMBL/GenBank/DDBJ databases">
        <title>Defining the species Micromonospora saelicesensis and Micromonospora noduli under the framework of genomics.</title>
        <authorList>
            <person name="Riesco R."/>
            <person name="Trujillo M.E."/>
        </authorList>
    </citation>
    <scope>NUCLEOTIDE SEQUENCE [LARGE SCALE GENOMIC DNA]</scope>
    <source>
        <strain evidence="2 3">PSN13</strain>
    </source>
</reference>
<dbReference type="Pfam" id="PF20935">
    <property type="entry name" value="DUF6847"/>
    <property type="match status" value="1"/>
</dbReference>
<organism evidence="2 3">
    <name type="scientific">Micromonospora saelicesensis</name>
    <dbReference type="NCBI Taxonomy" id="285676"/>
    <lineage>
        <taxon>Bacteria</taxon>
        <taxon>Bacillati</taxon>
        <taxon>Actinomycetota</taxon>
        <taxon>Actinomycetes</taxon>
        <taxon>Micromonosporales</taxon>
        <taxon>Micromonosporaceae</taxon>
        <taxon>Micromonospora</taxon>
    </lineage>
</organism>
<dbReference type="Proteomes" id="UP000249419">
    <property type="component" value="Unassembled WGS sequence"/>
</dbReference>
<evidence type="ECO:0000313" key="2">
    <source>
        <dbReference type="EMBL" id="RAO34252.1"/>
    </source>
</evidence>
<evidence type="ECO:0000313" key="3">
    <source>
        <dbReference type="Proteomes" id="UP000249419"/>
    </source>
</evidence>
<name>A0A328NU78_9ACTN</name>
<dbReference type="Gene3D" id="6.10.320.10">
    <property type="match status" value="1"/>
</dbReference>
<keyword evidence="1" id="KW-0175">Coiled coil</keyword>
<gene>
    <name evidence="2" type="ORF">PSN13_03119</name>
</gene>
<dbReference type="EMBL" id="PYAG01000012">
    <property type="protein sequence ID" value="RAO34252.1"/>
    <property type="molecule type" value="Genomic_DNA"/>
</dbReference>
<accession>A0A328NU78</accession>